<evidence type="ECO:0000313" key="2">
    <source>
        <dbReference type="EMBL" id="HAE1513746.1"/>
    </source>
</evidence>
<evidence type="ECO:0000313" key="1">
    <source>
        <dbReference type="EMBL" id="EBV2394233.1"/>
    </source>
</evidence>
<dbReference type="InterPro" id="IPR056209">
    <property type="entry name" value="SU10_adaptor"/>
</dbReference>
<reference evidence="2" key="1">
    <citation type="journal article" date="2018" name="Genome Biol.">
        <title>SKESA: strategic k-mer extension for scrupulous assemblies.</title>
        <authorList>
            <person name="Souvorov A."/>
            <person name="Agarwala R."/>
            <person name="Lipman D.J."/>
        </authorList>
    </citation>
    <scope>NUCLEOTIDE SEQUENCE</scope>
    <source>
        <strain evidence="2">Salmonella enterica</strain>
    </source>
</reference>
<protein>
    <submittedName>
        <fullName evidence="1">Uncharacterized protein</fullName>
    </submittedName>
</protein>
<dbReference type="EMBL" id="DAAQZM010000001">
    <property type="protein sequence ID" value="HAE1513746.1"/>
    <property type="molecule type" value="Genomic_DNA"/>
</dbReference>
<accession>A0A3V3U5P8</accession>
<gene>
    <name evidence="1" type="ORF">DN323_01055</name>
    <name evidence="2" type="ORF">G2992_07915</name>
</gene>
<reference evidence="2" key="3">
    <citation type="submission" date="2019-10" db="EMBL/GenBank/DDBJ databases">
        <authorList>
            <consortium name="NCBI Pathogen Detection Project"/>
        </authorList>
    </citation>
    <scope>NUCLEOTIDE SEQUENCE</scope>
    <source>
        <strain evidence="2">Salmonella enterica</strain>
    </source>
</reference>
<proteinExistence type="predicted"/>
<dbReference type="EMBL" id="AAHEPM010000001">
    <property type="protein sequence ID" value="EBV2394233.1"/>
    <property type="molecule type" value="Genomic_DNA"/>
</dbReference>
<name>A0A3V3U5P8_SALET</name>
<comment type="caution">
    <text evidence="1">The sequence shown here is derived from an EMBL/GenBank/DDBJ whole genome shotgun (WGS) entry which is preliminary data.</text>
</comment>
<reference evidence="1" key="2">
    <citation type="submission" date="2018-06" db="EMBL/GenBank/DDBJ databases">
        <authorList>
            <person name="Ashton P.M."/>
            <person name="Dallman T."/>
            <person name="Nair S."/>
            <person name="De Pinna E."/>
            <person name="Peters T."/>
            <person name="Grant K."/>
        </authorList>
    </citation>
    <scope>NUCLEOTIDE SEQUENCE</scope>
    <source>
        <strain evidence="1">288881</strain>
    </source>
</reference>
<sequence>MSTTYDQLTANIKAWCGRTDTTTLNNIPQFIAAAQTALDSELTIGEMISTVTYNTDTTSIDVSEFMTIQDVLISGLMGTSTTYAEVTALRYLVNARPETTGYDFHYSLSGNSIELVKPAPVTVTGNKKPVRLSTGTQTNAYTDGAENALLWLSLFYCAAFARDDEAAQGWEALAQGEIANLNSVREKFTKTGTARVKRCGYF</sequence>
<organism evidence="1">
    <name type="scientific">Salmonella enterica subsp. enterica serovar Havana</name>
    <dbReference type="NCBI Taxonomy" id="179997"/>
    <lineage>
        <taxon>Bacteria</taxon>
        <taxon>Pseudomonadati</taxon>
        <taxon>Pseudomonadota</taxon>
        <taxon>Gammaproteobacteria</taxon>
        <taxon>Enterobacterales</taxon>
        <taxon>Enterobacteriaceae</taxon>
        <taxon>Salmonella</taxon>
    </lineage>
</organism>
<dbReference type="AlphaFoldDB" id="A0A3V3U5P8"/>
<dbReference type="RefSeq" id="WP_039518798.1">
    <property type="nucleotide sequence ID" value="NZ_CBDHOZ010000032.1"/>
</dbReference>
<dbReference type="Pfam" id="PF24175">
    <property type="entry name" value="SU10_adaptor"/>
    <property type="match status" value="1"/>
</dbReference>